<proteinExistence type="inferred from homology"/>
<dbReference type="InterPro" id="IPR036250">
    <property type="entry name" value="AcylCo_DH-like_C"/>
</dbReference>
<feature type="domain" description="Acyl-CoA dehydrogenase/oxidase C-terminal" evidence="6">
    <location>
        <begin position="239"/>
        <end position="387"/>
    </location>
</feature>
<dbReference type="EMBL" id="JAAIFS010000008">
    <property type="protein sequence ID" value="NEV91339.1"/>
    <property type="molecule type" value="Genomic_DNA"/>
</dbReference>
<dbReference type="Gene3D" id="1.20.140.10">
    <property type="entry name" value="Butyryl-CoA Dehydrogenase, subunit A, domain 3"/>
    <property type="match status" value="1"/>
</dbReference>
<dbReference type="Gene3D" id="2.40.110.10">
    <property type="entry name" value="Butyryl-CoA Dehydrogenase, subunit A, domain 2"/>
    <property type="match status" value="1"/>
</dbReference>
<evidence type="ECO:0000256" key="3">
    <source>
        <dbReference type="ARBA" id="ARBA00022630"/>
    </source>
</evidence>
<dbReference type="Gene3D" id="1.10.540.10">
    <property type="entry name" value="Acyl-CoA dehydrogenase/oxidase, N-terminal domain"/>
    <property type="match status" value="1"/>
</dbReference>
<keyword evidence="5" id="KW-0560">Oxidoreductase</keyword>
<dbReference type="Pfam" id="PF02770">
    <property type="entry name" value="Acyl-CoA_dh_M"/>
    <property type="match status" value="1"/>
</dbReference>
<dbReference type="GO" id="GO:0005886">
    <property type="term" value="C:plasma membrane"/>
    <property type="evidence" value="ECO:0007669"/>
    <property type="project" value="TreeGrafter"/>
</dbReference>
<comment type="similarity">
    <text evidence="2 5">Belongs to the acyl-CoA dehydrogenase family.</text>
</comment>
<name>A0A6B3QTI6_STRTE</name>
<dbReference type="RefSeq" id="WP_164460615.1">
    <property type="nucleotide sequence ID" value="NZ_JAAIFS010000008.1"/>
</dbReference>
<gene>
    <name evidence="8" type="ORF">GUR47_32390</name>
</gene>
<evidence type="ECO:0000259" key="7">
    <source>
        <dbReference type="Pfam" id="PF02770"/>
    </source>
</evidence>
<feature type="domain" description="Acyl-CoA oxidase/dehydrogenase middle" evidence="7">
    <location>
        <begin position="128"/>
        <end position="226"/>
    </location>
</feature>
<evidence type="ECO:0000256" key="5">
    <source>
        <dbReference type="RuleBase" id="RU362125"/>
    </source>
</evidence>
<keyword evidence="4 5" id="KW-0274">FAD</keyword>
<accession>A0A6B3QTI6</accession>
<evidence type="ECO:0000313" key="8">
    <source>
        <dbReference type="EMBL" id="NEV91339.1"/>
    </source>
</evidence>
<dbReference type="SUPFAM" id="SSF56645">
    <property type="entry name" value="Acyl-CoA dehydrogenase NM domain-like"/>
    <property type="match status" value="1"/>
</dbReference>
<sequence length="573" mass="60278">MTVTPAAAVAAPVTELTRLLGELTAPGEPFSGERLAALDEREAFPADACRALDDFGLPRYYVPAEHGGALDDFGVVTRLLRAVSRVDLTVAAAHGKTYLGAVATWIAGDPRRAARLGRRIREGAVVSCALTERHHGSDLLAGEVAAERVDGDGGWRLTGEKWLINNITRADLVTVLARTSPEGGPRGFSLFLVDKERLAPGALSPLPKVPTYGIRGADISGLAFHDAMLPDDALIGAPGQGLEIILKALHVTRTGCMGMSLGAGDHALELAARFTAEAADRGTPLARVPHVRRELGEAVAGLLLAEAAGVVAARSVHALTGEMSVVSAVAKAFVPAQVDDLVARLLHTLGPYGLTDADPHGHFAKLERDHRIIGIFDGSSLVNRNALIDQFPRLARAYRKGRRDEAGLAEATDVHAPLRPFRPEALSLLSGTGASVVAALPSAVDRVRDLAASGGASGGLATLAEGVRRATDGLHERMATIRYSPRAVPGHAFGLAEQYELCFAAAAAIHLWLSRPDRVDETWLRACLVKALTDLGEPVEAAERDAFDVLTDVLLSAPGTVPSLLDSLEGAAR</sequence>
<dbReference type="GO" id="GO:0050660">
    <property type="term" value="F:flavin adenine dinucleotide binding"/>
    <property type="evidence" value="ECO:0007669"/>
    <property type="project" value="InterPro"/>
</dbReference>
<dbReference type="InterPro" id="IPR037069">
    <property type="entry name" value="AcylCoA_DH/ox_N_sf"/>
</dbReference>
<evidence type="ECO:0000256" key="4">
    <source>
        <dbReference type="ARBA" id="ARBA00022827"/>
    </source>
</evidence>
<dbReference type="AlphaFoldDB" id="A0A6B3QTI6"/>
<dbReference type="InterPro" id="IPR046373">
    <property type="entry name" value="Acyl-CoA_Oxase/DH_mid-dom_sf"/>
</dbReference>
<keyword evidence="3 5" id="KW-0285">Flavoprotein</keyword>
<dbReference type="Pfam" id="PF00441">
    <property type="entry name" value="Acyl-CoA_dh_1"/>
    <property type="match status" value="1"/>
</dbReference>
<evidence type="ECO:0000256" key="1">
    <source>
        <dbReference type="ARBA" id="ARBA00001974"/>
    </source>
</evidence>
<dbReference type="PANTHER" id="PTHR43884">
    <property type="entry name" value="ACYL-COA DEHYDROGENASE"/>
    <property type="match status" value="1"/>
</dbReference>
<dbReference type="SUPFAM" id="SSF47203">
    <property type="entry name" value="Acyl-CoA dehydrogenase C-terminal domain-like"/>
    <property type="match status" value="1"/>
</dbReference>
<dbReference type="PANTHER" id="PTHR43884:SF19">
    <property type="entry name" value="ACYL-COA DEHYDROGENASE FADE4-RELATED"/>
    <property type="match status" value="1"/>
</dbReference>
<dbReference type="CDD" id="cd00567">
    <property type="entry name" value="ACAD"/>
    <property type="match status" value="1"/>
</dbReference>
<dbReference type="InterPro" id="IPR006091">
    <property type="entry name" value="Acyl-CoA_Oxase/DH_mid-dom"/>
</dbReference>
<dbReference type="InterPro" id="IPR009075">
    <property type="entry name" value="AcylCo_DH/oxidase_C"/>
</dbReference>
<protein>
    <submittedName>
        <fullName evidence="8">Acyl-CoA dehydrogenase family protein</fullName>
    </submittedName>
</protein>
<evidence type="ECO:0000259" key="6">
    <source>
        <dbReference type="Pfam" id="PF00441"/>
    </source>
</evidence>
<dbReference type="GO" id="GO:0003995">
    <property type="term" value="F:acyl-CoA dehydrogenase activity"/>
    <property type="evidence" value="ECO:0007669"/>
    <property type="project" value="TreeGrafter"/>
</dbReference>
<comment type="cofactor">
    <cofactor evidence="1 5">
        <name>FAD</name>
        <dbReference type="ChEBI" id="CHEBI:57692"/>
    </cofactor>
</comment>
<reference evidence="8" key="1">
    <citation type="journal article" date="2020" name="Microorganisms">
        <title>Isolation, Genomic and Metabolomic Characterization of Streptomyces tendae VITAKN with Quorum Sensing Inhibitory Activity from Southern India.</title>
        <authorList>
            <person name="Ishaque N.M."/>
            <person name="Burgsdorf I."/>
            <person name="Limlingan Malit J.J."/>
            <person name="Saha S."/>
            <person name="Teta R."/>
            <person name="Ewe D."/>
            <person name="Kannabiran K."/>
            <person name="Hrouzek P."/>
            <person name="Steindler L."/>
            <person name="Costantino V."/>
            <person name="Saurav K."/>
        </authorList>
    </citation>
    <scope>NUCLEOTIDE SEQUENCE</scope>
    <source>
        <strain evidence="8">VITAKN</strain>
    </source>
</reference>
<comment type="caution">
    <text evidence="8">The sequence shown here is derived from an EMBL/GenBank/DDBJ whole genome shotgun (WGS) entry which is preliminary data.</text>
</comment>
<evidence type="ECO:0000256" key="2">
    <source>
        <dbReference type="ARBA" id="ARBA00009347"/>
    </source>
</evidence>
<dbReference type="InterPro" id="IPR009100">
    <property type="entry name" value="AcylCoA_DH/oxidase_NM_dom_sf"/>
</dbReference>
<organism evidence="8">
    <name type="scientific">Streptomyces tendae</name>
    <dbReference type="NCBI Taxonomy" id="1932"/>
    <lineage>
        <taxon>Bacteria</taxon>
        <taxon>Bacillati</taxon>
        <taxon>Actinomycetota</taxon>
        <taxon>Actinomycetes</taxon>
        <taxon>Kitasatosporales</taxon>
        <taxon>Streptomycetaceae</taxon>
        <taxon>Streptomyces</taxon>
    </lineage>
</organism>